<dbReference type="Pfam" id="PF19577">
    <property type="entry name" value="DcaP"/>
    <property type="match status" value="1"/>
</dbReference>
<reference evidence="2" key="1">
    <citation type="journal article" date="2014" name="Int. J. Syst. Evol. Microbiol.">
        <title>Complete genome sequence of Corynebacterium casei LMG S-19264T (=DSM 44701T), isolated from a smear-ripened cheese.</title>
        <authorList>
            <consortium name="US DOE Joint Genome Institute (JGI-PGF)"/>
            <person name="Walter F."/>
            <person name="Albersmeier A."/>
            <person name="Kalinowski J."/>
            <person name="Ruckert C."/>
        </authorList>
    </citation>
    <scope>NUCLEOTIDE SEQUENCE</scope>
    <source>
        <strain evidence="2">JCM 30804</strain>
    </source>
</reference>
<gene>
    <name evidence="2" type="ORF">GCM10009332_01900</name>
</gene>
<reference evidence="2" key="2">
    <citation type="submission" date="2020-09" db="EMBL/GenBank/DDBJ databases">
        <authorList>
            <person name="Sun Q."/>
            <person name="Ohkuma M."/>
        </authorList>
    </citation>
    <scope>NUCLEOTIDE SEQUENCE</scope>
    <source>
        <strain evidence="2">JCM 30804</strain>
    </source>
</reference>
<dbReference type="AlphaFoldDB" id="A0A917N7S1"/>
<dbReference type="RefSeq" id="WP_188916953.1">
    <property type="nucleotide sequence ID" value="NZ_BMPZ01000001.1"/>
</dbReference>
<keyword evidence="1" id="KW-0732">Signal</keyword>
<comment type="caution">
    <text evidence="2">The sequence shown here is derived from an EMBL/GenBank/DDBJ whole genome shotgun (WGS) entry which is preliminary data.</text>
</comment>
<dbReference type="InterPro" id="IPR045748">
    <property type="entry name" value="DcaP"/>
</dbReference>
<protein>
    <recommendedName>
        <fullName evidence="4">Porin</fullName>
    </recommendedName>
</protein>
<dbReference type="SUPFAM" id="SSF56935">
    <property type="entry name" value="Porins"/>
    <property type="match status" value="1"/>
</dbReference>
<organism evidence="2 3">
    <name type="scientific">Shewanella gelidii</name>
    <dbReference type="NCBI Taxonomy" id="1642821"/>
    <lineage>
        <taxon>Bacteria</taxon>
        <taxon>Pseudomonadati</taxon>
        <taxon>Pseudomonadota</taxon>
        <taxon>Gammaproteobacteria</taxon>
        <taxon>Alteromonadales</taxon>
        <taxon>Shewanellaceae</taxon>
        <taxon>Shewanella</taxon>
    </lineage>
</organism>
<dbReference type="EMBL" id="BMPZ01000001">
    <property type="protein sequence ID" value="GGI68370.1"/>
    <property type="molecule type" value="Genomic_DNA"/>
</dbReference>
<evidence type="ECO:0000313" key="2">
    <source>
        <dbReference type="EMBL" id="GGI68370.1"/>
    </source>
</evidence>
<keyword evidence="3" id="KW-1185">Reference proteome</keyword>
<feature type="chain" id="PRO_5036813179" description="Porin" evidence="1">
    <location>
        <begin position="22"/>
        <end position="348"/>
    </location>
</feature>
<dbReference type="Proteomes" id="UP000613743">
    <property type="component" value="Unassembled WGS sequence"/>
</dbReference>
<name>A0A917N7S1_9GAMM</name>
<evidence type="ECO:0000313" key="3">
    <source>
        <dbReference type="Proteomes" id="UP000613743"/>
    </source>
</evidence>
<accession>A0A917N7S1</accession>
<feature type="signal peptide" evidence="1">
    <location>
        <begin position="1"/>
        <end position="21"/>
    </location>
</feature>
<evidence type="ECO:0008006" key="4">
    <source>
        <dbReference type="Google" id="ProtNLM"/>
    </source>
</evidence>
<proteinExistence type="predicted"/>
<sequence>MNKLTKAAIAVAALMSAPTFAGYTVQIDDNQKLTFGGYFKADVRHVAGDIGYRDLWIGTGGSAPDTNKTQIHAKESRFNVKYQNGDVTGFLEYDFYGGNGNNKVSNSYNPRMRHAFIAYKNWKVGQTWSTFMPLASIPESLDFGGPHVGQVFIRQGQVRYTNGGLELALENPTSADDNQTIPDVVGRYTFKGDWGQVAVAGLARTFDDNGVAGAADGTQFAYSVHGKFKTFGKDDLRVAFNAGAAGRYISPGHNAGDAVDADGDLLETIAYTVAYRHFWTSDLRSTVYYGHSEVEDLAGPGVDTDRNHYAVNLIKQVNKSLSVGVEFGNYEAEDNDSDYLQVSVKYAL</sequence>
<evidence type="ECO:0000256" key="1">
    <source>
        <dbReference type="SAM" id="SignalP"/>
    </source>
</evidence>